<accession>M1MHG6</accession>
<dbReference type="RefSeq" id="WP_015393675.1">
    <property type="nucleotide sequence ID" value="NC_020291.1"/>
</dbReference>
<gene>
    <name evidence="1" type="ORF">Cspa_c35980</name>
</gene>
<sequence length="224" mass="25841">MNRGIVLFATDDENIIRDVEEKISLSRTECNIIKDTSKIFIEHLFRIIEKGNSGDNNLDCEFEKGFFKTYYDNISAEVVELNVNDFLVALFSAITTYNKNIEIEKEITLPDNHKFKINKALVESFLKHIFLFCINSNDNYVIKINSGINYVVNKEIVNFIVNIADKTNEKSSLNSSISKLTSDSLEFINVFMNQLLESYNGKFRINKIDAKLTIEMHLIKTVEK</sequence>
<dbReference type="HOGENOM" id="CLU_1233287_0_0_9"/>
<reference evidence="1 2" key="1">
    <citation type="submission" date="2013-02" db="EMBL/GenBank/DDBJ databases">
        <title>Genome sequence of Clostridium saccharoperbutylacetonicum N1-4(HMT).</title>
        <authorList>
            <person name="Poehlein A."/>
            <person name="Daniel R."/>
        </authorList>
    </citation>
    <scope>NUCLEOTIDE SEQUENCE [LARGE SCALE GENOMIC DNA]</scope>
    <source>
        <strain evidence="2">N1-4(HMT)</strain>
    </source>
</reference>
<dbReference type="EMBL" id="CP004121">
    <property type="protein sequence ID" value="AGF57359.1"/>
    <property type="molecule type" value="Genomic_DNA"/>
</dbReference>
<dbReference type="KEGG" id="csr:Cspa_c35980"/>
<keyword evidence="2" id="KW-1185">Reference proteome</keyword>
<dbReference type="AlphaFoldDB" id="M1MHG6"/>
<evidence type="ECO:0000313" key="2">
    <source>
        <dbReference type="Proteomes" id="UP000011728"/>
    </source>
</evidence>
<dbReference type="Proteomes" id="UP000011728">
    <property type="component" value="Chromosome"/>
</dbReference>
<dbReference type="STRING" id="36745.CLSAP_33700"/>
<evidence type="ECO:0000313" key="1">
    <source>
        <dbReference type="EMBL" id="AGF57359.1"/>
    </source>
</evidence>
<dbReference type="PATRIC" id="fig|931276.5.peg.3624"/>
<organism evidence="1 2">
    <name type="scientific">Clostridium saccharoperbutylacetonicum N1-4(HMT)</name>
    <dbReference type="NCBI Taxonomy" id="931276"/>
    <lineage>
        <taxon>Bacteria</taxon>
        <taxon>Bacillati</taxon>
        <taxon>Bacillota</taxon>
        <taxon>Clostridia</taxon>
        <taxon>Eubacteriales</taxon>
        <taxon>Clostridiaceae</taxon>
        <taxon>Clostridium</taxon>
    </lineage>
</organism>
<proteinExistence type="predicted"/>
<name>M1MHG6_9CLOT</name>
<protein>
    <submittedName>
        <fullName evidence="1">Uncharacterized protein</fullName>
    </submittedName>
</protein>